<dbReference type="SFLD" id="SFLDG01082">
    <property type="entry name" value="B12-binding_domain_containing"/>
    <property type="match status" value="1"/>
</dbReference>
<dbReference type="GO" id="GO:0051539">
    <property type="term" value="F:4 iron, 4 sulfur cluster binding"/>
    <property type="evidence" value="ECO:0007669"/>
    <property type="project" value="UniProtKB-KW"/>
</dbReference>
<name>A0A1T4XNN5_9CLOT</name>
<evidence type="ECO:0000259" key="7">
    <source>
        <dbReference type="PROSITE" id="PS51918"/>
    </source>
</evidence>
<keyword evidence="4" id="KW-0408">Iron</keyword>
<dbReference type="Proteomes" id="UP000190105">
    <property type="component" value="Unassembled WGS sequence"/>
</dbReference>
<dbReference type="PANTHER" id="PTHR43409:SF16">
    <property type="entry name" value="SLR0320 PROTEIN"/>
    <property type="match status" value="1"/>
</dbReference>
<dbReference type="InterPro" id="IPR025288">
    <property type="entry name" value="DUF4080"/>
</dbReference>
<keyword evidence="9" id="KW-1185">Reference proteome</keyword>
<accession>A0A1T4XNN5</accession>
<evidence type="ECO:0000256" key="2">
    <source>
        <dbReference type="ARBA" id="ARBA00022691"/>
    </source>
</evidence>
<proteinExistence type="predicted"/>
<dbReference type="InterPro" id="IPR036724">
    <property type="entry name" value="Cobalamin-bd_sf"/>
</dbReference>
<dbReference type="STRING" id="1147123.SAMN05443428_110110"/>
<dbReference type="CDD" id="cd01335">
    <property type="entry name" value="Radical_SAM"/>
    <property type="match status" value="1"/>
</dbReference>
<keyword evidence="5" id="KW-0411">Iron-sulfur</keyword>
<evidence type="ECO:0000313" key="8">
    <source>
        <dbReference type="EMBL" id="SKA90721.1"/>
    </source>
</evidence>
<dbReference type="SFLD" id="SFLDG01123">
    <property type="entry name" value="methyltransferase_(Class_B)"/>
    <property type="match status" value="1"/>
</dbReference>
<dbReference type="GO" id="GO:0031419">
    <property type="term" value="F:cobalamin binding"/>
    <property type="evidence" value="ECO:0007669"/>
    <property type="project" value="InterPro"/>
</dbReference>
<reference evidence="9" key="1">
    <citation type="submission" date="2017-02" db="EMBL/GenBank/DDBJ databases">
        <authorList>
            <person name="Varghese N."/>
            <person name="Submissions S."/>
        </authorList>
    </citation>
    <scope>NUCLEOTIDE SEQUENCE [LARGE SCALE GENOMIC DNA]</scope>
    <source>
        <strain evidence="9">USBA 833</strain>
    </source>
</reference>
<dbReference type="CDD" id="cd02068">
    <property type="entry name" value="radical_SAM_B12_BD"/>
    <property type="match status" value="1"/>
</dbReference>
<dbReference type="InterPro" id="IPR051198">
    <property type="entry name" value="BchE-like"/>
</dbReference>
<keyword evidence="2" id="KW-0949">S-adenosyl-L-methionine</keyword>
<dbReference type="Gene3D" id="3.80.30.20">
    <property type="entry name" value="tm_1862 like domain"/>
    <property type="match status" value="1"/>
</dbReference>
<organism evidence="8 9">
    <name type="scientific">Caloramator quimbayensis</name>
    <dbReference type="NCBI Taxonomy" id="1147123"/>
    <lineage>
        <taxon>Bacteria</taxon>
        <taxon>Bacillati</taxon>
        <taxon>Bacillota</taxon>
        <taxon>Clostridia</taxon>
        <taxon>Eubacteriales</taxon>
        <taxon>Clostridiaceae</taxon>
        <taxon>Caloramator</taxon>
    </lineage>
</organism>
<dbReference type="Pfam" id="PF04055">
    <property type="entry name" value="Radical_SAM"/>
    <property type="match status" value="1"/>
</dbReference>
<evidence type="ECO:0000313" key="9">
    <source>
        <dbReference type="Proteomes" id="UP000190105"/>
    </source>
</evidence>
<dbReference type="GO" id="GO:0005829">
    <property type="term" value="C:cytosol"/>
    <property type="evidence" value="ECO:0007669"/>
    <property type="project" value="TreeGrafter"/>
</dbReference>
<dbReference type="PANTHER" id="PTHR43409">
    <property type="entry name" value="ANAEROBIC MAGNESIUM-PROTOPORPHYRIN IX MONOMETHYL ESTER CYCLASE-RELATED"/>
    <property type="match status" value="1"/>
</dbReference>
<dbReference type="GO" id="GO:0046872">
    <property type="term" value="F:metal ion binding"/>
    <property type="evidence" value="ECO:0007669"/>
    <property type="project" value="UniProtKB-KW"/>
</dbReference>
<dbReference type="PROSITE" id="PS51918">
    <property type="entry name" value="RADICAL_SAM"/>
    <property type="match status" value="1"/>
</dbReference>
<evidence type="ECO:0000256" key="4">
    <source>
        <dbReference type="ARBA" id="ARBA00023004"/>
    </source>
</evidence>
<dbReference type="SUPFAM" id="SSF102114">
    <property type="entry name" value="Radical SAM enzymes"/>
    <property type="match status" value="1"/>
</dbReference>
<dbReference type="SUPFAM" id="SSF52242">
    <property type="entry name" value="Cobalamin (vitamin B12)-binding domain"/>
    <property type="match status" value="1"/>
</dbReference>
<dbReference type="RefSeq" id="WP_078696635.1">
    <property type="nucleotide sequence ID" value="NZ_FUYH01000010.1"/>
</dbReference>
<dbReference type="SMART" id="SM00729">
    <property type="entry name" value="Elp3"/>
    <property type="match status" value="1"/>
</dbReference>
<evidence type="ECO:0000256" key="1">
    <source>
        <dbReference type="ARBA" id="ARBA00001966"/>
    </source>
</evidence>
<dbReference type="InterPro" id="IPR007197">
    <property type="entry name" value="rSAM"/>
</dbReference>
<dbReference type="GO" id="GO:0003824">
    <property type="term" value="F:catalytic activity"/>
    <property type="evidence" value="ECO:0007669"/>
    <property type="project" value="InterPro"/>
</dbReference>
<evidence type="ECO:0000256" key="5">
    <source>
        <dbReference type="ARBA" id="ARBA00023014"/>
    </source>
</evidence>
<gene>
    <name evidence="8" type="ORF">SAMN05443428_110110</name>
</gene>
<dbReference type="SFLD" id="SFLDS00029">
    <property type="entry name" value="Radical_SAM"/>
    <property type="match status" value="1"/>
</dbReference>
<dbReference type="InterPro" id="IPR058240">
    <property type="entry name" value="rSAM_sf"/>
</dbReference>
<dbReference type="EMBL" id="FUYH01000010">
    <property type="protein sequence ID" value="SKA90721.1"/>
    <property type="molecule type" value="Genomic_DNA"/>
</dbReference>
<comment type="cofactor">
    <cofactor evidence="1">
        <name>[4Fe-4S] cluster</name>
        <dbReference type="ChEBI" id="CHEBI:49883"/>
    </cofactor>
</comment>
<sequence>MNIVLASLNSKYIHSNLAIRYIKSYCSEYNIKLFEGTINENILDIVERIIDLKVDVIGFSCYIWNIESTLKVCSTLKKINKDLIIILGGPEVSFDGESIIKKYDYIDYIIEGEGEVTFKELIDTIFNNKNLYSVKGIVFKDGDKIIKNEQRKLIENLDILPFPYRNEIPDKIVYYEASRGCPFNCSYCLSSTIKGVRYFDLERVKKELKFFIDNEVKLVKFVDRTFNANKNFSKAIWQFLIENAKSTTFHFEISADLLDEESFEILKSAPKNLFQFEIGVQTTNIEVLKIINRRMDFEKVKENIKRIKKFKNIHCHLDLIAGLPTEDIDSFKKSFDMCMDIKPDVLQLGFLKVLKGSAVEKEIKKYDIKYADFPPYQVLSTKDMSYINMEKLNKIEKVFDIYYNSGNFKLTMEYLLDIVPSFFNFFNEFSIFLNSKDFYTKNFDLKDKFYFIYEFLIEKIDKELIKDLLLHDYIITSKKPYAVELFADRYCDNKKEIIIQNKDNIYIHFKCTDFKKVICFKVKYKIILKNEGVTIENQDALVFFNLENGEYFYI</sequence>
<feature type="domain" description="B12-binding" evidence="6">
    <location>
        <begin position="1"/>
        <end position="132"/>
    </location>
</feature>
<feature type="domain" description="Radical SAM core" evidence="7">
    <location>
        <begin position="167"/>
        <end position="383"/>
    </location>
</feature>
<dbReference type="Gene3D" id="3.40.50.280">
    <property type="entry name" value="Cobalamin-binding domain"/>
    <property type="match status" value="1"/>
</dbReference>
<dbReference type="OrthoDB" id="9801424at2"/>
<dbReference type="InterPro" id="IPR006158">
    <property type="entry name" value="Cobalamin-bd"/>
</dbReference>
<dbReference type="PROSITE" id="PS51332">
    <property type="entry name" value="B12_BINDING"/>
    <property type="match status" value="1"/>
</dbReference>
<evidence type="ECO:0000256" key="3">
    <source>
        <dbReference type="ARBA" id="ARBA00022723"/>
    </source>
</evidence>
<dbReference type="InterPro" id="IPR034466">
    <property type="entry name" value="Methyltransferase_Class_B"/>
</dbReference>
<keyword evidence="3" id="KW-0479">Metal-binding</keyword>
<dbReference type="Pfam" id="PF02310">
    <property type="entry name" value="B12-binding"/>
    <property type="match status" value="1"/>
</dbReference>
<dbReference type="InterPro" id="IPR006638">
    <property type="entry name" value="Elp3/MiaA/NifB-like_rSAM"/>
</dbReference>
<protein>
    <submittedName>
        <fullName evidence="8">Radical SAM superfamily enzyme YgiQ, UPF0313 family</fullName>
    </submittedName>
</protein>
<dbReference type="InterPro" id="IPR023404">
    <property type="entry name" value="rSAM_horseshoe"/>
</dbReference>
<evidence type="ECO:0000259" key="6">
    <source>
        <dbReference type="PROSITE" id="PS51332"/>
    </source>
</evidence>
<dbReference type="AlphaFoldDB" id="A0A1T4XNN5"/>
<dbReference type="Pfam" id="PF13311">
    <property type="entry name" value="DUF4080"/>
    <property type="match status" value="1"/>
</dbReference>